<dbReference type="InterPro" id="IPR010624">
    <property type="entry name" value="KaiC_dom"/>
</dbReference>
<dbReference type="GO" id="GO:0016787">
    <property type="term" value="F:hydrolase activity"/>
    <property type="evidence" value="ECO:0007669"/>
    <property type="project" value="UniProtKB-KW"/>
</dbReference>
<dbReference type="PRINTS" id="PR01874">
    <property type="entry name" value="DNAREPAIRADA"/>
</dbReference>
<dbReference type="Proteomes" id="UP000315017">
    <property type="component" value="Chromosome"/>
</dbReference>
<evidence type="ECO:0000256" key="5">
    <source>
        <dbReference type="ARBA" id="ARBA00022777"/>
    </source>
</evidence>
<dbReference type="InterPro" id="IPR030665">
    <property type="entry name" value="KaiC"/>
</dbReference>
<dbReference type="Gene3D" id="3.40.50.300">
    <property type="entry name" value="P-loop containing nucleotide triphosphate hydrolases"/>
    <property type="match status" value="2"/>
</dbReference>
<evidence type="ECO:0000256" key="4">
    <source>
        <dbReference type="ARBA" id="ARBA00022737"/>
    </source>
</evidence>
<keyword evidence="3 8" id="KW-0808">Transferase</keyword>
<dbReference type="CDD" id="cd19488">
    <property type="entry name" value="KaiC-like_N"/>
    <property type="match status" value="1"/>
</dbReference>
<dbReference type="PROSITE" id="PS51146">
    <property type="entry name" value="KAIC"/>
    <property type="match status" value="2"/>
</dbReference>
<dbReference type="SUPFAM" id="SSF52540">
    <property type="entry name" value="P-loop containing nucleoside triphosphate hydrolases"/>
    <property type="match status" value="2"/>
</dbReference>
<accession>A0A517YAN2</accession>
<evidence type="ECO:0000256" key="3">
    <source>
        <dbReference type="ARBA" id="ARBA00022679"/>
    </source>
</evidence>
<dbReference type="EMBL" id="CP036274">
    <property type="protein sequence ID" value="QDU27284.1"/>
    <property type="molecule type" value="Genomic_DNA"/>
</dbReference>
<dbReference type="GO" id="GO:0005524">
    <property type="term" value="F:ATP binding"/>
    <property type="evidence" value="ECO:0007669"/>
    <property type="project" value="InterPro"/>
</dbReference>
<evidence type="ECO:0000256" key="2">
    <source>
        <dbReference type="ARBA" id="ARBA00022553"/>
    </source>
</evidence>
<sequence>MDVKIKKPENAQQNLAKTGVDGLDDILAGGLTPNRLYLVDGNPGSGKTTVALHFLMEGAALGETTLYVTLAETAEELKAVADNHGWDLDGIELLEIIPGSDALSSDEQITMFHPSEVELGEATKNILAAVERLKPTRVVIDSLSELRLLSQHSLRYRRQILALKRFFMGRECTVLLLDDRTADATDRQPYSIAHGVVTLEQFAPDYGPERRRLLVSKYRGSSFRGGYHDFVIRQGGVQVFPRLVAGEYPMRSQRDVVPSGVSELDSLLGGGLALGTSTLITGPAGAGKSSLAMQYVLAACNRNERAAVILFDESIATTCDRMSGMGRPLNEVRKKGLLSLQQVDPAELSPGQLVHSLREKVERDGAKLVVLDSLNGYMHAMPGEGFLTVQLHELTTYLGQRGVTTILVTTQMGFIGSAMQSPVDATYLADCVVLLRYFEDQGRVRKAVSVVKKRTGHHEDTIRELIISSNGIHVGPPLSDFRGVLTGVPEWRGTRKGQER</sequence>
<dbReference type="InterPro" id="IPR014774">
    <property type="entry name" value="KaiC-like_dom"/>
</dbReference>
<protein>
    <recommendedName>
        <fullName evidence="1">non-specific serine/threonine protein kinase</fullName>
        <ecNumber evidence="1">2.7.11.1</ecNumber>
    </recommendedName>
</protein>
<dbReference type="EC" id="2.7.11.1" evidence="1"/>
<dbReference type="KEGG" id="aagg:ETAA8_23710"/>
<evidence type="ECO:0000313" key="8">
    <source>
        <dbReference type="EMBL" id="QDU27284.1"/>
    </source>
</evidence>
<evidence type="ECO:0000313" key="9">
    <source>
        <dbReference type="Proteomes" id="UP000315017"/>
    </source>
</evidence>
<keyword evidence="2" id="KW-0597">Phosphoprotein</keyword>
<dbReference type="AlphaFoldDB" id="A0A517YAN2"/>
<dbReference type="Pfam" id="PF06745">
    <property type="entry name" value="ATPase"/>
    <property type="match status" value="2"/>
</dbReference>
<dbReference type="InterPro" id="IPR027417">
    <property type="entry name" value="P-loop_NTPase"/>
</dbReference>
<feature type="domain" description="KaiC" evidence="7">
    <location>
        <begin position="255"/>
        <end position="488"/>
    </location>
</feature>
<dbReference type="GO" id="GO:0004674">
    <property type="term" value="F:protein serine/threonine kinase activity"/>
    <property type="evidence" value="ECO:0007669"/>
    <property type="project" value="UniProtKB-EC"/>
</dbReference>
<evidence type="ECO:0000259" key="7">
    <source>
        <dbReference type="PROSITE" id="PS51146"/>
    </source>
</evidence>
<reference evidence="8 9" key="1">
    <citation type="submission" date="2019-02" db="EMBL/GenBank/DDBJ databases">
        <title>Deep-cultivation of Planctomycetes and their phenomic and genomic characterization uncovers novel biology.</title>
        <authorList>
            <person name="Wiegand S."/>
            <person name="Jogler M."/>
            <person name="Boedeker C."/>
            <person name="Pinto D."/>
            <person name="Vollmers J."/>
            <person name="Rivas-Marin E."/>
            <person name="Kohn T."/>
            <person name="Peeters S.H."/>
            <person name="Heuer A."/>
            <person name="Rast P."/>
            <person name="Oberbeckmann S."/>
            <person name="Bunk B."/>
            <person name="Jeske O."/>
            <person name="Meyerdierks A."/>
            <person name="Storesund J.E."/>
            <person name="Kallscheuer N."/>
            <person name="Luecker S."/>
            <person name="Lage O.M."/>
            <person name="Pohl T."/>
            <person name="Merkel B.J."/>
            <person name="Hornburger P."/>
            <person name="Mueller R.-W."/>
            <person name="Bruemmer F."/>
            <person name="Labrenz M."/>
            <person name="Spormann A.M."/>
            <person name="Op den Camp H."/>
            <person name="Overmann J."/>
            <person name="Amann R."/>
            <person name="Jetten M.S.M."/>
            <person name="Mascher T."/>
            <person name="Medema M.H."/>
            <person name="Devos D.P."/>
            <person name="Kaster A.-K."/>
            <person name="Ovreas L."/>
            <person name="Rohde M."/>
            <person name="Galperin M.Y."/>
            <person name="Jogler C."/>
        </authorList>
    </citation>
    <scope>NUCLEOTIDE SEQUENCE [LARGE SCALE GENOMIC DNA]</scope>
    <source>
        <strain evidence="8 9">ETA_A8</strain>
    </source>
</reference>
<keyword evidence="4" id="KW-0677">Repeat</keyword>
<feature type="domain" description="KaiC" evidence="7">
    <location>
        <begin position="14"/>
        <end position="253"/>
    </location>
</feature>
<dbReference type="PIRSF" id="PIRSF039117">
    <property type="entry name" value="KaiC"/>
    <property type="match status" value="1"/>
</dbReference>
<dbReference type="PANTHER" id="PTHR42926">
    <property type="match status" value="1"/>
</dbReference>
<proteinExistence type="predicted"/>
<organism evidence="8 9">
    <name type="scientific">Anatilimnocola aggregata</name>
    <dbReference type="NCBI Taxonomy" id="2528021"/>
    <lineage>
        <taxon>Bacteria</taxon>
        <taxon>Pseudomonadati</taxon>
        <taxon>Planctomycetota</taxon>
        <taxon>Planctomycetia</taxon>
        <taxon>Pirellulales</taxon>
        <taxon>Pirellulaceae</taxon>
        <taxon>Anatilimnocola</taxon>
    </lineage>
</organism>
<keyword evidence="6" id="KW-0378">Hydrolase</keyword>
<gene>
    <name evidence="8" type="primary">kaiC_2</name>
    <name evidence="8" type="ORF">ETAA8_23710</name>
</gene>
<dbReference type="InterPro" id="IPR051347">
    <property type="entry name" value="Circadian_clock_KaiC-rel"/>
</dbReference>
<dbReference type="PANTHER" id="PTHR42926:SF1">
    <property type="entry name" value="CIRCADIAN CLOCK OSCILLATOR PROTEIN KAIC 1"/>
    <property type="match status" value="1"/>
</dbReference>
<evidence type="ECO:0000256" key="1">
    <source>
        <dbReference type="ARBA" id="ARBA00012513"/>
    </source>
</evidence>
<keyword evidence="5 8" id="KW-0418">Kinase</keyword>
<keyword evidence="9" id="KW-1185">Reference proteome</keyword>
<evidence type="ECO:0000256" key="6">
    <source>
        <dbReference type="ARBA" id="ARBA00022801"/>
    </source>
</evidence>
<name>A0A517YAN2_9BACT</name>
<dbReference type="OrthoDB" id="9783783at2"/>